<feature type="domain" description="Terpene synthase N-terminal" evidence="4">
    <location>
        <begin position="42"/>
        <end position="220"/>
    </location>
</feature>
<organism evidence="6 7">
    <name type="scientific">Dioscorea cayennensis subsp. rotundata</name>
    <name type="common">White Guinea yam</name>
    <name type="synonym">Dioscorea rotundata</name>
    <dbReference type="NCBI Taxonomy" id="55577"/>
    <lineage>
        <taxon>Eukaryota</taxon>
        <taxon>Viridiplantae</taxon>
        <taxon>Streptophyta</taxon>
        <taxon>Embryophyta</taxon>
        <taxon>Tracheophyta</taxon>
        <taxon>Spermatophyta</taxon>
        <taxon>Magnoliopsida</taxon>
        <taxon>Liliopsida</taxon>
        <taxon>Dioscoreales</taxon>
        <taxon>Dioscoreaceae</taxon>
        <taxon>Dioscorea</taxon>
    </lineage>
</organism>
<accession>A0AB40AIW8</accession>
<sequence length="574" mass="66705">MELVNSGPPPKVIRTTTTEPCFKVAKNEDVVVRPTAKFHPSVWGDYFITNPSLPSTHQEEQIKQRVQVLVEDVKVLLKDAKGSMREEMQLIDALQRLGVAYHFEQEINEALCFINTTSSSEQHSYSDDDLHFVALQFRLLRQHHYYVPPDVFNQFINDKGKFKEEMSNDLNGLLSLYEAAYLGIPGEDRLDEAIDFTRSHLQSLAKHIGPRLARKVKHALETPLRRRMSRLNARLYIAIYEEDIETRNDVVLELAKLDFHILQLLHREEVKMISMWWKDLSVPTKLTFARDRIVELYFWILGVYFEPHYSRARLMLVKVLAMFSLMDDIYDSYGTMAELLHFTNAIQRWDLKAADEMEECIQVVFLAIYHTIGEIEDEVLKDDKLYRIGYLRREFEKMTIAWLEEAKWRDDCYLPSLAEHLELSIRTTGYHAIACASFLGMGEIAGKESFDWATSFPQISKDISKISRLMDDVVGYEIDNKMERNHVVSTIHCCMNEFGDSLEEAKERLLQMVEDAWKDVNQECLHLTIPYALLARFVNLASMMETMYKNTDGYTQPSLLKNSISLLLVQPILC</sequence>
<keyword evidence="3" id="KW-0456">Lyase</keyword>
<dbReference type="GO" id="GO:0000287">
    <property type="term" value="F:magnesium ion binding"/>
    <property type="evidence" value="ECO:0007669"/>
    <property type="project" value="InterPro"/>
</dbReference>
<keyword evidence="2" id="KW-0460">Magnesium</keyword>
<dbReference type="SFLD" id="SFLDG01019">
    <property type="entry name" value="Terpene_Cyclase_Like_1_C_Termi"/>
    <property type="match status" value="1"/>
</dbReference>
<keyword evidence="6" id="KW-1185">Reference proteome</keyword>
<evidence type="ECO:0000259" key="4">
    <source>
        <dbReference type="Pfam" id="PF01397"/>
    </source>
</evidence>
<evidence type="ECO:0000256" key="2">
    <source>
        <dbReference type="ARBA" id="ARBA00022842"/>
    </source>
</evidence>
<name>A0AB40AIW8_DIOCR</name>
<dbReference type="SFLD" id="SFLDS00005">
    <property type="entry name" value="Isoprenoid_Synthase_Type_I"/>
    <property type="match status" value="1"/>
</dbReference>
<dbReference type="FunFam" id="1.50.10.130:FF:000001">
    <property type="entry name" value="Isoprene synthase, chloroplastic"/>
    <property type="match status" value="1"/>
</dbReference>
<reference evidence="7" key="1">
    <citation type="submission" date="2025-08" db="UniProtKB">
        <authorList>
            <consortium name="RefSeq"/>
        </authorList>
    </citation>
    <scope>IDENTIFICATION</scope>
</reference>
<dbReference type="InterPro" id="IPR036965">
    <property type="entry name" value="Terpene_synth_N_sf"/>
</dbReference>
<dbReference type="PANTHER" id="PTHR31225:SF93">
    <property type="entry name" value="ALPHA-HUMULENE_(-)-(E)-BETA-CARYOPHYLLENE SYNTHASE"/>
    <property type="match status" value="1"/>
</dbReference>
<protein>
    <submittedName>
        <fullName evidence="7">(-)-germacrene D synthase-like</fullName>
    </submittedName>
</protein>
<dbReference type="Pfam" id="PF01397">
    <property type="entry name" value="Terpene_synth"/>
    <property type="match status" value="1"/>
</dbReference>
<evidence type="ECO:0000313" key="6">
    <source>
        <dbReference type="Proteomes" id="UP001515500"/>
    </source>
</evidence>
<dbReference type="SUPFAM" id="SSF48239">
    <property type="entry name" value="Terpenoid cyclases/Protein prenyltransferases"/>
    <property type="match status" value="1"/>
</dbReference>
<feature type="domain" description="Terpene synthase metal-binding" evidence="5">
    <location>
        <begin position="278"/>
        <end position="519"/>
    </location>
</feature>
<dbReference type="InterPro" id="IPR034741">
    <property type="entry name" value="Terpene_cyclase-like_1_C"/>
</dbReference>
<dbReference type="Pfam" id="PF03936">
    <property type="entry name" value="Terpene_synth_C"/>
    <property type="match status" value="1"/>
</dbReference>
<dbReference type="PANTHER" id="PTHR31225">
    <property type="entry name" value="OS04G0344100 PROTEIN-RELATED"/>
    <property type="match status" value="1"/>
</dbReference>
<dbReference type="InterPro" id="IPR001906">
    <property type="entry name" value="Terpene_synth_N"/>
</dbReference>
<dbReference type="InterPro" id="IPR008949">
    <property type="entry name" value="Isoprenoid_synthase_dom_sf"/>
</dbReference>
<proteinExistence type="predicted"/>
<dbReference type="GO" id="GO:0016102">
    <property type="term" value="P:diterpenoid biosynthetic process"/>
    <property type="evidence" value="ECO:0007669"/>
    <property type="project" value="InterPro"/>
</dbReference>
<dbReference type="Gene3D" id="1.10.600.10">
    <property type="entry name" value="Farnesyl Diphosphate Synthase"/>
    <property type="match status" value="1"/>
</dbReference>
<evidence type="ECO:0000256" key="1">
    <source>
        <dbReference type="ARBA" id="ARBA00022723"/>
    </source>
</evidence>
<dbReference type="RefSeq" id="XP_039114837.1">
    <property type="nucleotide sequence ID" value="XM_039258903.1"/>
</dbReference>
<dbReference type="FunFam" id="1.10.600.10:FF:000007">
    <property type="entry name" value="Isoprene synthase, chloroplastic"/>
    <property type="match status" value="1"/>
</dbReference>
<evidence type="ECO:0000256" key="3">
    <source>
        <dbReference type="ARBA" id="ARBA00023239"/>
    </source>
</evidence>
<gene>
    <name evidence="7" type="primary">LOC120250122</name>
</gene>
<evidence type="ECO:0000259" key="5">
    <source>
        <dbReference type="Pfam" id="PF03936"/>
    </source>
</evidence>
<dbReference type="InterPro" id="IPR044814">
    <property type="entry name" value="Terpene_cyclase_plant_C1"/>
</dbReference>
<dbReference type="AlphaFoldDB" id="A0AB40AIW8"/>
<dbReference type="SUPFAM" id="SSF48576">
    <property type="entry name" value="Terpenoid synthases"/>
    <property type="match status" value="1"/>
</dbReference>
<evidence type="ECO:0000313" key="7">
    <source>
        <dbReference type="RefSeq" id="XP_039114837.1"/>
    </source>
</evidence>
<dbReference type="CDD" id="cd00684">
    <property type="entry name" value="Terpene_cyclase_plant_C1"/>
    <property type="match status" value="1"/>
</dbReference>
<dbReference type="InterPro" id="IPR050148">
    <property type="entry name" value="Terpene_synthase-like"/>
</dbReference>
<dbReference type="GeneID" id="120250122"/>
<dbReference type="GO" id="GO:0010333">
    <property type="term" value="F:terpene synthase activity"/>
    <property type="evidence" value="ECO:0007669"/>
    <property type="project" value="InterPro"/>
</dbReference>
<dbReference type="Gene3D" id="1.50.10.130">
    <property type="entry name" value="Terpene synthase, N-terminal domain"/>
    <property type="match status" value="1"/>
</dbReference>
<keyword evidence="1" id="KW-0479">Metal-binding</keyword>
<dbReference type="InterPro" id="IPR008930">
    <property type="entry name" value="Terpenoid_cyclase/PrenylTrfase"/>
</dbReference>
<dbReference type="InterPro" id="IPR005630">
    <property type="entry name" value="Terpene_synthase_metal-bd"/>
</dbReference>
<dbReference type="Proteomes" id="UP001515500">
    <property type="component" value="Chromosome 19"/>
</dbReference>